<dbReference type="Pfam" id="PF02737">
    <property type="entry name" value="3HCDH_N"/>
    <property type="match status" value="1"/>
</dbReference>
<accession>A0A0F4KRI2</accession>
<dbReference type="GO" id="GO:0070403">
    <property type="term" value="F:NAD+ binding"/>
    <property type="evidence" value="ECO:0007669"/>
    <property type="project" value="InterPro"/>
</dbReference>
<evidence type="ECO:0000256" key="9">
    <source>
        <dbReference type="SAM" id="MobiDB-lite"/>
    </source>
</evidence>
<dbReference type="OrthoDB" id="9771883at2"/>
<dbReference type="GO" id="GO:0003857">
    <property type="term" value="F:(3S)-3-hydroxyacyl-CoA dehydrogenase (NAD+) activity"/>
    <property type="evidence" value="ECO:0007669"/>
    <property type="project" value="UniProtKB-EC"/>
</dbReference>
<dbReference type="PATRIC" id="fig|1684.4.peg.1660"/>
<dbReference type="PIRSF" id="PIRSF000105">
    <property type="entry name" value="HCDH"/>
    <property type="match status" value="1"/>
</dbReference>
<evidence type="ECO:0000256" key="3">
    <source>
        <dbReference type="ARBA" id="ARBA00022832"/>
    </source>
</evidence>
<feature type="compositionally biased region" description="Basic and acidic residues" evidence="9">
    <location>
        <begin position="288"/>
        <end position="297"/>
    </location>
</feature>
<comment type="pathway">
    <text evidence="2">Lipid metabolism; butanoate metabolism.</text>
</comment>
<evidence type="ECO:0000313" key="12">
    <source>
        <dbReference type="EMBL" id="KJY48995.1"/>
    </source>
</evidence>
<dbReference type="InterPro" id="IPR036291">
    <property type="entry name" value="NAD(P)-bd_dom_sf"/>
</dbReference>
<dbReference type="NCBIfam" id="NF006143">
    <property type="entry name" value="PRK08293.1"/>
    <property type="match status" value="1"/>
</dbReference>
<dbReference type="SUPFAM" id="SSF51735">
    <property type="entry name" value="NAD(P)-binding Rossmann-fold domains"/>
    <property type="match status" value="1"/>
</dbReference>
<dbReference type="PANTHER" id="PTHR43561:SF3">
    <property type="entry name" value="HYDROXYACYL-COENZYME A DEHYDROGENASE, MITOCHONDRIAL"/>
    <property type="match status" value="1"/>
</dbReference>
<dbReference type="Gene3D" id="1.10.1040.10">
    <property type="entry name" value="N-(1-d-carboxylethyl)-l-norvaline Dehydrogenase, domain 2"/>
    <property type="match status" value="1"/>
</dbReference>
<dbReference type="InterPro" id="IPR008927">
    <property type="entry name" value="6-PGluconate_DH-like_C_sf"/>
</dbReference>
<evidence type="ECO:0000259" key="11">
    <source>
        <dbReference type="Pfam" id="PF02737"/>
    </source>
</evidence>
<comment type="catalytic activity">
    <reaction evidence="7">
        <text>a (3S)-3-hydroxyacyl-CoA + NAD(+) = a 3-oxoacyl-CoA + NADH + H(+)</text>
        <dbReference type="Rhea" id="RHEA:22432"/>
        <dbReference type="ChEBI" id="CHEBI:15378"/>
        <dbReference type="ChEBI" id="CHEBI:57318"/>
        <dbReference type="ChEBI" id="CHEBI:57540"/>
        <dbReference type="ChEBI" id="CHEBI:57945"/>
        <dbReference type="ChEBI" id="CHEBI:90726"/>
        <dbReference type="EC" id="1.1.1.35"/>
    </reaction>
</comment>
<dbReference type="InterPro" id="IPR006176">
    <property type="entry name" value="3-OHacyl-CoA_DH_NAD-bd"/>
</dbReference>
<dbReference type="InterPro" id="IPR013328">
    <property type="entry name" value="6PGD_dom2"/>
</dbReference>
<feature type="site" description="Important for catalytic activity" evidence="8">
    <location>
        <position position="142"/>
    </location>
</feature>
<name>A0A0F4KRI2_9BIFI</name>
<protein>
    <submittedName>
        <fullName evidence="12">3-hydroxybutyryl-CoA dehydrogenase</fullName>
    </submittedName>
</protein>
<evidence type="ECO:0000313" key="13">
    <source>
        <dbReference type="Proteomes" id="UP000033648"/>
    </source>
</evidence>
<dbReference type="AlphaFoldDB" id="A0A0F4KRI2"/>
<feature type="domain" description="3-hydroxyacyl-CoA dehydrogenase C-terminal" evidence="10">
    <location>
        <begin position="189"/>
        <end position="284"/>
    </location>
</feature>
<evidence type="ECO:0000256" key="4">
    <source>
        <dbReference type="ARBA" id="ARBA00023002"/>
    </source>
</evidence>
<evidence type="ECO:0000256" key="2">
    <source>
        <dbReference type="ARBA" id="ARBA00005086"/>
    </source>
</evidence>
<dbReference type="GO" id="GO:0006635">
    <property type="term" value="P:fatty acid beta-oxidation"/>
    <property type="evidence" value="ECO:0007669"/>
    <property type="project" value="TreeGrafter"/>
</dbReference>
<proteinExistence type="predicted"/>
<dbReference type="InterPro" id="IPR022694">
    <property type="entry name" value="3-OHacyl-CoA_DH"/>
</dbReference>
<evidence type="ECO:0000256" key="7">
    <source>
        <dbReference type="ARBA" id="ARBA00049556"/>
    </source>
</evidence>
<dbReference type="Gene3D" id="3.40.50.720">
    <property type="entry name" value="NAD(P)-binding Rossmann-like Domain"/>
    <property type="match status" value="1"/>
</dbReference>
<evidence type="ECO:0000256" key="1">
    <source>
        <dbReference type="ARBA" id="ARBA00005005"/>
    </source>
</evidence>
<evidence type="ECO:0000256" key="5">
    <source>
        <dbReference type="ARBA" id="ARBA00023027"/>
    </source>
</evidence>
<feature type="domain" description="3-hydroxyacyl-CoA dehydrogenase NAD binding" evidence="11">
    <location>
        <begin position="6"/>
        <end position="185"/>
    </location>
</feature>
<dbReference type="SUPFAM" id="SSF48179">
    <property type="entry name" value="6-phosphogluconate dehydrogenase C-terminal domain-like"/>
    <property type="match status" value="1"/>
</dbReference>
<sequence length="297" mass="32920">MTNIENVTVAGGGVLGSQIAFQSAFKGKKVTVYDINDEAIAAAEQRIKNRRDLYKRDINATDEQFDAGLNNLSYSADLAEAVKNADLVIEAVPEKPSIKHNFYQSLAKVAPEKTIFASNSSTYVPSTYAADTGRPAKFLCLHFANHVWRMNTAEIMGSDQTDPDIFNEIVDYAKEIGMVPIPLHKEQPGYILNSLLVPFLEDAGYLWGNDIADPETIDKTWMIGTGSPVGPFGAYDAVGLRTIYNIIEEQKGDDPDFKPFLEKVRKMLDEGKTGSDAGHGFYDYPNPRYKDEDFLKA</sequence>
<feature type="region of interest" description="Disordered" evidence="9">
    <location>
        <begin position="270"/>
        <end position="297"/>
    </location>
</feature>
<dbReference type="Pfam" id="PF00725">
    <property type="entry name" value="3HCDH"/>
    <property type="match status" value="1"/>
</dbReference>
<keyword evidence="5" id="KW-0520">NAD</keyword>
<evidence type="ECO:0000256" key="8">
    <source>
        <dbReference type="PIRSR" id="PIRSR000105-1"/>
    </source>
</evidence>
<dbReference type="EMBL" id="JWME01000014">
    <property type="protein sequence ID" value="KJY48995.1"/>
    <property type="molecule type" value="Genomic_DNA"/>
</dbReference>
<dbReference type="PANTHER" id="PTHR43561">
    <property type="match status" value="1"/>
</dbReference>
<organism evidence="12 13">
    <name type="scientific">Bifidobacterium asteroides</name>
    <dbReference type="NCBI Taxonomy" id="1684"/>
    <lineage>
        <taxon>Bacteria</taxon>
        <taxon>Bacillati</taxon>
        <taxon>Actinomycetota</taxon>
        <taxon>Actinomycetes</taxon>
        <taxon>Bifidobacteriales</taxon>
        <taxon>Bifidobacteriaceae</taxon>
        <taxon>Bifidobacterium</taxon>
    </lineage>
</organism>
<comment type="caution">
    <text evidence="12">The sequence shown here is derived from an EMBL/GenBank/DDBJ whole genome shotgun (WGS) entry which is preliminary data.</text>
</comment>
<evidence type="ECO:0000259" key="10">
    <source>
        <dbReference type="Pfam" id="PF00725"/>
    </source>
</evidence>
<reference evidence="12 13" key="1">
    <citation type="submission" date="2014-12" db="EMBL/GenBank/DDBJ databases">
        <title>Comparative genomics of the lactic acid bacteria isolated from the honey bee gut.</title>
        <authorList>
            <person name="Ellegaard K.M."/>
            <person name="Tamarit D."/>
            <person name="Javelind E."/>
            <person name="Olofsson T."/>
            <person name="Andersson S.G."/>
            <person name="Vasquez A."/>
        </authorList>
    </citation>
    <scope>NUCLEOTIDE SEQUENCE [LARGE SCALE GENOMIC DNA]</scope>
    <source>
        <strain evidence="12 13">Bin2</strain>
    </source>
</reference>
<gene>
    <name evidence="12" type="ORF">JF69_15420</name>
</gene>
<keyword evidence="3" id="KW-0276">Fatty acid metabolism</keyword>
<comment type="pathway">
    <text evidence="1">Lipid metabolism; fatty acid beta-oxidation.</text>
</comment>
<dbReference type="InterPro" id="IPR006108">
    <property type="entry name" value="3HC_DH_C"/>
</dbReference>
<dbReference type="InterPro" id="IPR052242">
    <property type="entry name" value="Mito_3-hydroxyacyl-CoA_DH"/>
</dbReference>
<dbReference type="Proteomes" id="UP000033648">
    <property type="component" value="Unassembled WGS sequence"/>
</dbReference>
<evidence type="ECO:0000256" key="6">
    <source>
        <dbReference type="ARBA" id="ARBA00023098"/>
    </source>
</evidence>
<keyword evidence="6" id="KW-0443">Lipid metabolism</keyword>
<keyword evidence="4" id="KW-0560">Oxidoreductase</keyword>